<accession>A0ABP3HIJ4</accession>
<gene>
    <name evidence="2" type="ORF">GCM10010151_71870</name>
</gene>
<protein>
    <submittedName>
        <fullName evidence="2">Uncharacterized protein</fullName>
    </submittedName>
</protein>
<feature type="compositionally biased region" description="Basic and acidic residues" evidence="1">
    <location>
        <begin position="60"/>
        <end position="70"/>
    </location>
</feature>
<dbReference type="Proteomes" id="UP001501822">
    <property type="component" value="Unassembled WGS sequence"/>
</dbReference>
<reference evidence="3" key="1">
    <citation type="journal article" date="2019" name="Int. J. Syst. Evol. Microbiol.">
        <title>The Global Catalogue of Microorganisms (GCM) 10K type strain sequencing project: providing services to taxonomists for standard genome sequencing and annotation.</title>
        <authorList>
            <consortium name="The Broad Institute Genomics Platform"/>
            <consortium name="The Broad Institute Genome Sequencing Center for Infectious Disease"/>
            <person name="Wu L."/>
            <person name="Ma J."/>
        </authorList>
    </citation>
    <scope>NUCLEOTIDE SEQUENCE [LARGE SCALE GENOMIC DNA]</scope>
    <source>
        <strain evidence="3">JCM 3146</strain>
    </source>
</reference>
<dbReference type="EMBL" id="BAAABM010000070">
    <property type="protein sequence ID" value="GAA0371538.1"/>
    <property type="molecule type" value="Genomic_DNA"/>
</dbReference>
<evidence type="ECO:0000256" key="1">
    <source>
        <dbReference type="SAM" id="MobiDB-lite"/>
    </source>
</evidence>
<comment type="caution">
    <text evidence="2">The sequence shown here is derived from an EMBL/GenBank/DDBJ whole genome shotgun (WGS) entry which is preliminary data.</text>
</comment>
<organism evidence="2 3">
    <name type="scientific">Actinoallomurus spadix</name>
    <dbReference type="NCBI Taxonomy" id="79912"/>
    <lineage>
        <taxon>Bacteria</taxon>
        <taxon>Bacillati</taxon>
        <taxon>Actinomycetota</taxon>
        <taxon>Actinomycetes</taxon>
        <taxon>Streptosporangiales</taxon>
        <taxon>Thermomonosporaceae</taxon>
        <taxon>Actinoallomurus</taxon>
    </lineage>
</organism>
<name>A0ABP3HIJ4_9ACTN</name>
<keyword evidence="3" id="KW-1185">Reference proteome</keyword>
<sequence length="84" mass="8759">MPAGEQGAAGERDHRFAPILRDEDESLAADEDRAEGRAVSGTGVPGTPTAHPDALPPTEEGAREADRTDDTGDVGRTARPGRPK</sequence>
<feature type="region of interest" description="Disordered" evidence="1">
    <location>
        <begin position="1"/>
        <end position="84"/>
    </location>
</feature>
<evidence type="ECO:0000313" key="3">
    <source>
        <dbReference type="Proteomes" id="UP001501822"/>
    </source>
</evidence>
<proteinExistence type="predicted"/>
<evidence type="ECO:0000313" key="2">
    <source>
        <dbReference type="EMBL" id="GAA0371538.1"/>
    </source>
</evidence>
<dbReference type="RefSeq" id="WP_252808708.1">
    <property type="nucleotide sequence ID" value="NZ_BAAABM010000070.1"/>
</dbReference>